<protein>
    <recommendedName>
        <fullName evidence="7">3-oxo-5-alpha-steroid 4-dehydrogenase C-terminal domain-containing protein</fullName>
    </recommendedName>
</protein>
<comment type="similarity">
    <text evidence="2">Belongs to the steroid 5-alpha reductase family.</text>
</comment>
<dbReference type="GO" id="GO:0016020">
    <property type="term" value="C:membrane"/>
    <property type="evidence" value="ECO:0007669"/>
    <property type="project" value="UniProtKB-SubCell"/>
</dbReference>
<dbReference type="PROSITE" id="PS50244">
    <property type="entry name" value="S5A_REDUCTASE"/>
    <property type="match status" value="1"/>
</dbReference>
<evidence type="ECO:0000313" key="9">
    <source>
        <dbReference type="Proteomes" id="UP000626092"/>
    </source>
</evidence>
<organism evidence="8 9">
    <name type="scientific">Rhododendron simsii</name>
    <name type="common">Sims's rhododendron</name>
    <dbReference type="NCBI Taxonomy" id="118357"/>
    <lineage>
        <taxon>Eukaryota</taxon>
        <taxon>Viridiplantae</taxon>
        <taxon>Streptophyta</taxon>
        <taxon>Embryophyta</taxon>
        <taxon>Tracheophyta</taxon>
        <taxon>Spermatophyta</taxon>
        <taxon>Magnoliopsida</taxon>
        <taxon>eudicotyledons</taxon>
        <taxon>Gunneridae</taxon>
        <taxon>Pentapetalae</taxon>
        <taxon>asterids</taxon>
        <taxon>Ericales</taxon>
        <taxon>Ericaceae</taxon>
        <taxon>Ericoideae</taxon>
        <taxon>Rhodoreae</taxon>
        <taxon>Rhododendron</taxon>
    </lineage>
</organism>
<dbReference type="Gene3D" id="1.20.120.1630">
    <property type="match status" value="1"/>
</dbReference>
<dbReference type="PANTHER" id="PTHR10556">
    <property type="entry name" value="3-OXO-5-ALPHA-STEROID 4-DEHYDROGENASE"/>
    <property type="match status" value="1"/>
</dbReference>
<evidence type="ECO:0000259" key="7">
    <source>
        <dbReference type="Pfam" id="PF02544"/>
    </source>
</evidence>
<comment type="caution">
    <text evidence="8">The sequence shown here is derived from an EMBL/GenBank/DDBJ whole genome shotgun (WGS) entry which is preliminary data.</text>
</comment>
<keyword evidence="5 6" id="KW-0472">Membrane</keyword>
<dbReference type="Pfam" id="PF02544">
    <property type="entry name" value="Steroid_dh"/>
    <property type="match status" value="1"/>
</dbReference>
<dbReference type="InterPro" id="IPR039357">
    <property type="entry name" value="SRD5A/TECR"/>
</dbReference>
<dbReference type="PANTHER" id="PTHR10556:SF35">
    <property type="entry name" value="3-OXO-5-ALPHA-STEROID 4-DEHYDROGENASE FAMILY PROTEIN"/>
    <property type="match status" value="1"/>
</dbReference>
<sequence length="266" mass="29889">MATTMFPQLIMYPPPPATSYTTAMALVTVVSMASAASSEIRGKEMQYSKFWNVGAKKSTPKLPGKMGMLLMYTPAFLFGLASFGIFPNEGLRFVLLKLALTIHFFKRLCEVLFVHKYSGPMFLDIAITISLSYFIQTATMIYAQHLTRGLQEPPVDLKFVGILIFLVGLSGNFYHHYLLSKLRGEGEKGYKIPRGGLFNLVICPHYLFEVLGFVGVSCIAQTLYAFSYTLGSAMLLMGRSYATRKWYLSKFEDFPNDVKAFIPFVF</sequence>
<feature type="transmembrane region" description="Helical" evidence="6">
    <location>
        <begin position="121"/>
        <end position="143"/>
    </location>
</feature>
<dbReference type="AlphaFoldDB" id="A0A834GG64"/>
<keyword evidence="9" id="KW-1185">Reference proteome</keyword>
<feature type="transmembrane region" description="Helical" evidence="6">
    <location>
        <begin position="222"/>
        <end position="242"/>
    </location>
</feature>
<comment type="subcellular location">
    <subcellularLocation>
        <location evidence="1">Membrane</location>
        <topology evidence="1">Multi-pass membrane protein</topology>
    </subcellularLocation>
</comment>
<reference evidence="8" key="1">
    <citation type="submission" date="2019-11" db="EMBL/GenBank/DDBJ databases">
        <authorList>
            <person name="Liu Y."/>
            <person name="Hou J."/>
            <person name="Li T.-Q."/>
            <person name="Guan C.-H."/>
            <person name="Wu X."/>
            <person name="Wu H.-Z."/>
            <person name="Ling F."/>
            <person name="Zhang R."/>
            <person name="Shi X.-G."/>
            <person name="Ren J.-P."/>
            <person name="Chen E.-F."/>
            <person name="Sun J.-M."/>
        </authorList>
    </citation>
    <scope>NUCLEOTIDE SEQUENCE</scope>
    <source>
        <strain evidence="8">Adult_tree_wgs_1</strain>
        <tissue evidence="8">Leaves</tissue>
    </source>
</reference>
<dbReference type="InterPro" id="IPR001104">
    <property type="entry name" value="3-oxo-5_a-steroid_4-DH_C"/>
</dbReference>
<keyword evidence="3 6" id="KW-0812">Transmembrane</keyword>
<dbReference type="GO" id="GO:0006629">
    <property type="term" value="P:lipid metabolic process"/>
    <property type="evidence" value="ECO:0007669"/>
    <property type="project" value="InterPro"/>
</dbReference>
<evidence type="ECO:0000256" key="6">
    <source>
        <dbReference type="SAM" id="Phobius"/>
    </source>
</evidence>
<proteinExistence type="inferred from homology"/>
<feature type="transmembrane region" description="Helical" evidence="6">
    <location>
        <begin position="155"/>
        <end position="175"/>
    </location>
</feature>
<dbReference type="OrthoDB" id="5788137at2759"/>
<evidence type="ECO:0000256" key="1">
    <source>
        <dbReference type="ARBA" id="ARBA00004141"/>
    </source>
</evidence>
<evidence type="ECO:0000313" key="8">
    <source>
        <dbReference type="EMBL" id="KAF7131654.1"/>
    </source>
</evidence>
<feature type="domain" description="3-oxo-5-alpha-steroid 4-dehydrogenase C-terminal" evidence="7">
    <location>
        <begin position="156"/>
        <end position="266"/>
    </location>
</feature>
<dbReference type="GO" id="GO:0016627">
    <property type="term" value="F:oxidoreductase activity, acting on the CH-CH group of donors"/>
    <property type="evidence" value="ECO:0007669"/>
    <property type="project" value="InterPro"/>
</dbReference>
<accession>A0A834GG64</accession>
<feature type="transmembrane region" description="Helical" evidence="6">
    <location>
        <begin position="66"/>
        <end position="85"/>
    </location>
</feature>
<evidence type="ECO:0000256" key="3">
    <source>
        <dbReference type="ARBA" id="ARBA00022692"/>
    </source>
</evidence>
<keyword evidence="4 6" id="KW-1133">Transmembrane helix</keyword>
<evidence type="ECO:0000256" key="4">
    <source>
        <dbReference type="ARBA" id="ARBA00022989"/>
    </source>
</evidence>
<name>A0A834GG64_RHOSS</name>
<gene>
    <name evidence="8" type="ORF">RHSIM_Rhsim09G0139800</name>
</gene>
<feature type="transmembrane region" description="Helical" evidence="6">
    <location>
        <begin position="196"/>
        <end position="216"/>
    </location>
</feature>
<dbReference type="Proteomes" id="UP000626092">
    <property type="component" value="Unassembled WGS sequence"/>
</dbReference>
<evidence type="ECO:0000256" key="5">
    <source>
        <dbReference type="ARBA" id="ARBA00023136"/>
    </source>
</evidence>
<evidence type="ECO:0000256" key="2">
    <source>
        <dbReference type="ARBA" id="ARBA00007742"/>
    </source>
</evidence>
<feature type="transmembrane region" description="Helical" evidence="6">
    <location>
        <begin position="20"/>
        <end position="40"/>
    </location>
</feature>
<dbReference type="FunFam" id="1.20.120.1630:FF:000017">
    <property type="entry name" value="3-oxo-5-alpha-steroid 4-dehydrogenase family protein"/>
    <property type="match status" value="1"/>
</dbReference>
<dbReference type="EMBL" id="WJXA01000009">
    <property type="protein sequence ID" value="KAF7131654.1"/>
    <property type="molecule type" value="Genomic_DNA"/>
</dbReference>